<dbReference type="Proteomes" id="UP000015106">
    <property type="component" value="Chromosome 5"/>
</dbReference>
<proteinExistence type="predicted"/>
<reference evidence="1" key="3">
    <citation type="submission" date="2022-06" db="UniProtKB">
        <authorList>
            <consortium name="EnsemblPlants"/>
        </authorList>
    </citation>
    <scope>IDENTIFICATION</scope>
</reference>
<reference evidence="2" key="1">
    <citation type="journal article" date="2013" name="Nature">
        <title>Draft genome of the wheat A-genome progenitor Triticum urartu.</title>
        <authorList>
            <person name="Ling H.Q."/>
            <person name="Zhao S."/>
            <person name="Liu D."/>
            <person name="Wang J."/>
            <person name="Sun H."/>
            <person name="Zhang C."/>
            <person name="Fan H."/>
            <person name="Li D."/>
            <person name="Dong L."/>
            <person name="Tao Y."/>
            <person name="Gao C."/>
            <person name="Wu H."/>
            <person name="Li Y."/>
            <person name="Cui Y."/>
            <person name="Guo X."/>
            <person name="Zheng S."/>
            <person name="Wang B."/>
            <person name="Yu K."/>
            <person name="Liang Q."/>
            <person name="Yang W."/>
            <person name="Lou X."/>
            <person name="Chen J."/>
            <person name="Feng M."/>
            <person name="Jian J."/>
            <person name="Zhang X."/>
            <person name="Luo G."/>
            <person name="Jiang Y."/>
            <person name="Liu J."/>
            <person name="Wang Z."/>
            <person name="Sha Y."/>
            <person name="Zhang B."/>
            <person name="Wu H."/>
            <person name="Tang D."/>
            <person name="Shen Q."/>
            <person name="Xue P."/>
            <person name="Zou S."/>
            <person name="Wang X."/>
            <person name="Liu X."/>
            <person name="Wang F."/>
            <person name="Yang Y."/>
            <person name="An X."/>
            <person name="Dong Z."/>
            <person name="Zhang K."/>
            <person name="Zhang X."/>
            <person name="Luo M.C."/>
            <person name="Dvorak J."/>
            <person name="Tong Y."/>
            <person name="Wang J."/>
            <person name="Yang H."/>
            <person name="Li Z."/>
            <person name="Wang D."/>
            <person name="Zhang A."/>
            <person name="Wang J."/>
        </authorList>
    </citation>
    <scope>NUCLEOTIDE SEQUENCE</scope>
    <source>
        <strain evidence="2">cv. G1812</strain>
    </source>
</reference>
<name>A0A8R7QAS8_TRIUA</name>
<evidence type="ECO:0000313" key="2">
    <source>
        <dbReference type="Proteomes" id="UP000015106"/>
    </source>
</evidence>
<evidence type="ECO:0000313" key="1">
    <source>
        <dbReference type="EnsemblPlants" id="TuG1812G0500000092.01.T01.cds370115"/>
    </source>
</evidence>
<dbReference type="AlphaFoldDB" id="A0A8R7QAS8"/>
<keyword evidence="2" id="KW-1185">Reference proteome</keyword>
<dbReference type="EnsemblPlants" id="TuG1812G0500000092.01.T01">
    <property type="protein sequence ID" value="TuG1812G0500000092.01.T01.cds370115"/>
    <property type="gene ID" value="TuG1812G0500000092.01"/>
</dbReference>
<organism evidence="1 2">
    <name type="scientific">Triticum urartu</name>
    <name type="common">Red wild einkorn</name>
    <name type="synonym">Crithodium urartu</name>
    <dbReference type="NCBI Taxonomy" id="4572"/>
    <lineage>
        <taxon>Eukaryota</taxon>
        <taxon>Viridiplantae</taxon>
        <taxon>Streptophyta</taxon>
        <taxon>Embryophyta</taxon>
        <taxon>Tracheophyta</taxon>
        <taxon>Spermatophyta</taxon>
        <taxon>Magnoliopsida</taxon>
        <taxon>Liliopsida</taxon>
        <taxon>Poales</taxon>
        <taxon>Poaceae</taxon>
        <taxon>BOP clade</taxon>
        <taxon>Pooideae</taxon>
        <taxon>Triticodae</taxon>
        <taxon>Triticeae</taxon>
        <taxon>Triticinae</taxon>
        <taxon>Triticum</taxon>
    </lineage>
</organism>
<accession>A0A8R7QAS8</accession>
<sequence length="63" mass="6745">MTSPFELNSGAPDELSAVLMSTSNTFMLYPKGSGMSIPLEETVVPIETILGILDGQDTIMHCL</sequence>
<protein>
    <submittedName>
        <fullName evidence="1">Uncharacterized protein</fullName>
    </submittedName>
</protein>
<reference evidence="1" key="2">
    <citation type="submission" date="2018-03" db="EMBL/GenBank/DDBJ databases">
        <title>The Triticum urartu genome reveals the dynamic nature of wheat genome evolution.</title>
        <authorList>
            <person name="Ling H."/>
            <person name="Ma B."/>
            <person name="Shi X."/>
            <person name="Liu H."/>
            <person name="Dong L."/>
            <person name="Sun H."/>
            <person name="Cao Y."/>
            <person name="Gao Q."/>
            <person name="Zheng S."/>
            <person name="Li Y."/>
            <person name="Yu Y."/>
            <person name="Du H."/>
            <person name="Qi M."/>
            <person name="Li Y."/>
            <person name="Yu H."/>
            <person name="Cui Y."/>
            <person name="Wang N."/>
            <person name="Chen C."/>
            <person name="Wu H."/>
            <person name="Zhao Y."/>
            <person name="Zhang J."/>
            <person name="Li Y."/>
            <person name="Zhou W."/>
            <person name="Zhang B."/>
            <person name="Hu W."/>
            <person name="Eijk M."/>
            <person name="Tang J."/>
            <person name="Witsenboer H."/>
            <person name="Zhao S."/>
            <person name="Li Z."/>
            <person name="Zhang A."/>
            <person name="Wang D."/>
            <person name="Liang C."/>
        </authorList>
    </citation>
    <scope>NUCLEOTIDE SEQUENCE [LARGE SCALE GENOMIC DNA]</scope>
    <source>
        <strain evidence="1">cv. G1812</strain>
    </source>
</reference>
<dbReference type="Gramene" id="TuG1812G0500000092.01.T01">
    <property type="protein sequence ID" value="TuG1812G0500000092.01.T01.cds370115"/>
    <property type="gene ID" value="TuG1812G0500000092.01"/>
</dbReference>